<comment type="function">
    <text evidence="5">Ligand for cxcr3.2. Chemotactic for macrophages.</text>
</comment>
<evidence type="ECO:0000256" key="3">
    <source>
        <dbReference type="ARBA" id="ARBA00022514"/>
    </source>
</evidence>
<evidence type="ECO:0000256" key="1">
    <source>
        <dbReference type="ARBA" id="ARBA00004613"/>
    </source>
</evidence>
<name>A0A9D3MCL8_ANGAN</name>
<feature type="domain" description="Chemokine interleukin-8-like" evidence="7">
    <location>
        <begin position="73"/>
        <end position="137"/>
    </location>
</feature>
<evidence type="ECO:0000256" key="6">
    <source>
        <dbReference type="SAM" id="MobiDB-lite"/>
    </source>
</evidence>
<reference evidence="8" key="1">
    <citation type="submission" date="2021-01" db="EMBL/GenBank/DDBJ databases">
        <title>A chromosome-scale assembly of European eel, Anguilla anguilla.</title>
        <authorList>
            <person name="Henkel C."/>
            <person name="Jong-Raadsen S.A."/>
            <person name="Dufour S."/>
            <person name="Weltzien F.-A."/>
            <person name="Palstra A.P."/>
            <person name="Pelster B."/>
            <person name="Spaink H.P."/>
            <person name="Van Den Thillart G.E."/>
            <person name="Jansen H."/>
            <person name="Zahm M."/>
            <person name="Klopp C."/>
            <person name="Cedric C."/>
            <person name="Louis A."/>
            <person name="Berthelot C."/>
            <person name="Parey E."/>
            <person name="Roest Crollius H."/>
            <person name="Montfort J."/>
            <person name="Robinson-Rechavi M."/>
            <person name="Bucao C."/>
            <person name="Bouchez O."/>
            <person name="Gislard M."/>
            <person name="Lluch J."/>
            <person name="Milhes M."/>
            <person name="Lampietro C."/>
            <person name="Lopez Roques C."/>
            <person name="Donnadieu C."/>
            <person name="Braasch I."/>
            <person name="Desvignes T."/>
            <person name="Postlethwait J."/>
            <person name="Bobe J."/>
            <person name="Guiguen Y."/>
            <person name="Dirks R."/>
        </authorList>
    </citation>
    <scope>NUCLEOTIDE SEQUENCE</scope>
    <source>
        <strain evidence="8">Tag_6206</strain>
        <tissue evidence="8">Liver</tissue>
    </source>
</reference>
<dbReference type="InterPro" id="IPR033899">
    <property type="entry name" value="CXC_Chemokine_domain"/>
</dbReference>
<dbReference type="GO" id="GO:0008009">
    <property type="term" value="F:chemokine activity"/>
    <property type="evidence" value="ECO:0007669"/>
    <property type="project" value="InterPro"/>
</dbReference>
<dbReference type="GO" id="GO:0006955">
    <property type="term" value="P:immune response"/>
    <property type="evidence" value="ECO:0007669"/>
    <property type="project" value="InterPro"/>
</dbReference>
<evidence type="ECO:0000259" key="7">
    <source>
        <dbReference type="SMART" id="SM00199"/>
    </source>
</evidence>
<accession>A0A9D3MCL8</accession>
<dbReference type="SMART" id="SM00199">
    <property type="entry name" value="SCY"/>
    <property type="match status" value="1"/>
</dbReference>
<dbReference type="PANTHER" id="PTHR12015">
    <property type="entry name" value="SMALL INDUCIBLE CYTOKINE A"/>
    <property type="match status" value="1"/>
</dbReference>
<dbReference type="AlphaFoldDB" id="A0A9D3MCL8"/>
<dbReference type="PRINTS" id="PR00437">
    <property type="entry name" value="SMALLCYTKCXC"/>
</dbReference>
<dbReference type="GO" id="GO:0042056">
    <property type="term" value="F:chemoattractant activity"/>
    <property type="evidence" value="ECO:0007669"/>
    <property type="project" value="UniProtKB-ARBA"/>
</dbReference>
<keyword evidence="3" id="KW-0202">Cytokine</keyword>
<dbReference type="EMBL" id="JAFIRN010000007">
    <property type="protein sequence ID" value="KAG5845572.1"/>
    <property type="molecule type" value="Genomic_DNA"/>
</dbReference>
<dbReference type="Pfam" id="PF00048">
    <property type="entry name" value="IL8"/>
    <property type="match status" value="1"/>
</dbReference>
<dbReference type="InterPro" id="IPR036048">
    <property type="entry name" value="Interleukin_8-like_sf"/>
</dbReference>
<dbReference type="InterPro" id="IPR039809">
    <property type="entry name" value="Chemokine_b/g/d"/>
</dbReference>
<comment type="subcellular location">
    <subcellularLocation>
        <location evidence="1">Secreted</location>
    </subcellularLocation>
</comment>
<keyword evidence="4" id="KW-0964">Secreted</keyword>
<evidence type="ECO:0000256" key="2">
    <source>
        <dbReference type="ARBA" id="ARBA00010665"/>
    </source>
</evidence>
<protein>
    <recommendedName>
        <fullName evidence="7">Chemokine interleukin-8-like domain-containing protein</fullName>
    </recommendedName>
</protein>
<comment type="similarity">
    <text evidence="2">Belongs to the intercrine alpha (chemokine CxC) family.</text>
</comment>
<dbReference type="PANTHER" id="PTHR12015:SF198">
    <property type="entry name" value="PLATELET BASIC PROTEIN"/>
    <property type="match status" value="1"/>
</dbReference>
<keyword evidence="9" id="KW-1185">Reference proteome</keyword>
<dbReference type="FunFam" id="2.40.50.40:FF:000004">
    <property type="entry name" value="C-X-C motif chemokine"/>
    <property type="match status" value="1"/>
</dbReference>
<gene>
    <name evidence="8" type="ORF">ANANG_G00140710</name>
</gene>
<evidence type="ECO:0000313" key="8">
    <source>
        <dbReference type="EMBL" id="KAG5845572.1"/>
    </source>
</evidence>
<dbReference type="InterPro" id="IPR001811">
    <property type="entry name" value="Chemokine_IL8-like_dom"/>
</dbReference>
<dbReference type="GO" id="GO:0006952">
    <property type="term" value="P:defense response"/>
    <property type="evidence" value="ECO:0007669"/>
    <property type="project" value="InterPro"/>
</dbReference>
<evidence type="ECO:0000256" key="4">
    <source>
        <dbReference type="ARBA" id="ARBA00022525"/>
    </source>
</evidence>
<comment type="caution">
    <text evidence="8">The sequence shown here is derived from an EMBL/GenBank/DDBJ whole genome shotgun (WGS) entry which is preliminary data.</text>
</comment>
<organism evidence="8 9">
    <name type="scientific">Anguilla anguilla</name>
    <name type="common">European freshwater eel</name>
    <name type="synonym">Muraena anguilla</name>
    <dbReference type="NCBI Taxonomy" id="7936"/>
    <lineage>
        <taxon>Eukaryota</taxon>
        <taxon>Metazoa</taxon>
        <taxon>Chordata</taxon>
        <taxon>Craniata</taxon>
        <taxon>Vertebrata</taxon>
        <taxon>Euteleostomi</taxon>
        <taxon>Actinopterygii</taxon>
        <taxon>Neopterygii</taxon>
        <taxon>Teleostei</taxon>
        <taxon>Anguilliformes</taxon>
        <taxon>Anguillidae</taxon>
        <taxon>Anguilla</taxon>
    </lineage>
</organism>
<dbReference type="GO" id="GO:0005615">
    <property type="term" value="C:extracellular space"/>
    <property type="evidence" value="ECO:0007669"/>
    <property type="project" value="UniProtKB-KW"/>
</dbReference>
<evidence type="ECO:0000256" key="5">
    <source>
        <dbReference type="ARBA" id="ARBA00054901"/>
    </source>
</evidence>
<evidence type="ECO:0000313" key="9">
    <source>
        <dbReference type="Proteomes" id="UP001044222"/>
    </source>
</evidence>
<dbReference type="PRINTS" id="PR00436">
    <property type="entry name" value="INTERLEUKIN8"/>
</dbReference>
<dbReference type="CDD" id="cd00273">
    <property type="entry name" value="Chemokine_CXC"/>
    <property type="match status" value="1"/>
</dbReference>
<feature type="region of interest" description="Disordered" evidence="6">
    <location>
        <begin position="1"/>
        <end position="24"/>
    </location>
</feature>
<dbReference type="Gene3D" id="2.40.50.40">
    <property type="match status" value="1"/>
</dbReference>
<dbReference type="SUPFAM" id="SSF54117">
    <property type="entry name" value="Interleukin 8-like chemokines"/>
    <property type="match status" value="1"/>
</dbReference>
<sequence>MVKRQQLHGQTLGASKLPREAEPHRPEVISAPVHQCVLLCSGEANPDTTMDCRVIASVLICLAFVSITTTGLELRCSCIKRRSEFIPRKHIHQLEIIPAGAHCERPEVIIKIKGGKLNNEICVDPEARWVKNLINSSTRKMGQKK</sequence>
<dbReference type="Proteomes" id="UP001044222">
    <property type="component" value="Chromosome 7"/>
</dbReference>
<dbReference type="InterPro" id="IPR001089">
    <property type="entry name" value="Chemokine_CXC"/>
</dbReference>
<proteinExistence type="inferred from homology"/>